<evidence type="ECO:0000256" key="3">
    <source>
        <dbReference type="ARBA" id="ARBA00022845"/>
    </source>
</evidence>
<keyword evidence="2 6" id="KW-0396">Initiation factor</keyword>
<evidence type="ECO:0000313" key="8">
    <source>
        <dbReference type="Proteomes" id="UP001347796"/>
    </source>
</evidence>
<reference evidence="7 8" key="1">
    <citation type="submission" date="2024-01" db="EMBL/GenBank/DDBJ databases">
        <title>The genome of the rayed Mediterranean limpet Patella caerulea (Linnaeus, 1758).</title>
        <authorList>
            <person name="Anh-Thu Weber A."/>
            <person name="Halstead-Nussloch G."/>
        </authorList>
    </citation>
    <scope>NUCLEOTIDE SEQUENCE [LARGE SCALE GENOMIC DNA]</scope>
    <source>
        <strain evidence="7">AATW-2023a</strain>
        <tissue evidence="7">Whole specimen</tissue>
    </source>
</reference>
<protein>
    <recommendedName>
        <fullName evidence="9">Eukaryotic translation initiation factor 4E</fullName>
    </recommendedName>
</protein>
<dbReference type="SUPFAM" id="SSF55418">
    <property type="entry name" value="eIF4e-like"/>
    <property type="match status" value="1"/>
</dbReference>
<dbReference type="GO" id="GO:0006417">
    <property type="term" value="P:regulation of translation"/>
    <property type="evidence" value="ECO:0007669"/>
    <property type="project" value="UniProtKB-KW"/>
</dbReference>
<sequence>MAASNVDSVKAFSGEKNDSPKLAKKALHELYSIEESGVPLNTPWTFWLDKTIRGTTAAEYEASLRKLYTVNTVEGFWSVYNNIPNPGIISTRYSYHLMRHQIRPIWEDEDNSAGGNWRLKCHKFDTVDVWKELLLAAIGEQFSNCMGDGDEVTGISVSLRDRDDILQIWNSRADLAEQSTIINKVKSLLPNVTFTAVFYKAFVQHDAFEGKKPHQHR</sequence>
<keyword evidence="4 6" id="KW-0694">RNA-binding</keyword>
<dbReference type="GO" id="GO:0016281">
    <property type="term" value="C:eukaryotic translation initiation factor 4F complex"/>
    <property type="evidence" value="ECO:0007669"/>
    <property type="project" value="TreeGrafter"/>
</dbReference>
<comment type="similarity">
    <text evidence="1 6">Belongs to the eukaryotic initiation factor 4E family.</text>
</comment>
<dbReference type="Pfam" id="PF01652">
    <property type="entry name" value="IF4E"/>
    <property type="match status" value="1"/>
</dbReference>
<dbReference type="InterPro" id="IPR023398">
    <property type="entry name" value="TIF_eIF4e-like"/>
</dbReference>
<dbReference type="Proteomes" id="UP001347796">
    <property type="component" value="Unassembled WGS sequence"/>
</dbReference>
<dbReference type="Gene3D" id="3.30.760.10">
    <property type="entry name" value="RNA Cap, Translation Initiation Factor Eif4e"/>
    <property type="match status" value="1"/>
</dbReference>
<accession>A0AAN8PRF5</accession>
<organism evidence="7 8">
    <name type="scientific">Patella caerulea</name>
    <name type="common">Rayed Mediterranean limpet</name>
    <dbReference type="NCBI Taxonomy" id="87958"/>
    <lineage>
        <taxon>Eukaryota</taxon>
        <taxon>Metazoa</taxon>
        <taxon>Spiralia</taxon>
        <taxon>Lophotrochozoa</taxon>
        <taxon>Mollusca</taxon>
        <taxon>Gastropoda</taxon>
        <taxon>Patellogastropoda</taxon>
        <taxon>Patelloidea</taxon>
        <taxon>Patellidae</taxon>
        <taxon>Patella</taxon>
    </lineage>
</organism>
<proteinExistence type="inferred from homology"/>
<name>A0AAN8PRF5_PATCE</name>
<dbReference type="PANTHER" id="PTHR11960:SF66">
    <property type="entry name" value="EUKARYOTIC TRANSLATION INITIATION FACTOR 4E TYPE 3"/>
    <property type="match status" value="1"/>
</dbReference>
<keyword evidence="8" id="KW-1185">Reference proteome</keyword>
<comment type="caution">
    <text evidence="7">The sequence shown here is derived from an EMBL/GenBank/DDBJ whole genome shotgun (WGS) entry which is preliminary data.</text>
</comment>
<dbReference type="EMBL" id="JAZGQO010000010">
    <property type="protein sequence ID" value="KAK6175455.1"/>
    <property type="molecule type" value="Genomic_DNA"/>
</dbReference>
<dbReference type="AlphaFoldDB" id="A0AAN8PRF5"/>
<keyword evidence="3" id="KW-0810">Translation regulation</keyword>
<dbReference type="FunFam" id="3.30.760.10:FF:000007">
    <property type="entry name" value="Eukaryotic translation initiation factor 4E family member 3"/>
    <property type="match status" value="1"/>
</dbReference>
<evidence type="ECO:0000256" key="1">
    <source>
        <dbReference type="ARBA" id="ARBA00009860"/>
    </source>
</evidence>
<evidence type="ECO:0000256" key="5">
    <source>
        <dbReference type="ARBA" id="ARBA00022917"/>
    </source>
</evidence>
<dbReference type="GO" id="GO:0003743">
    <property type="term" value="F:translation initiation factor activity"/>
    <property type="evidence" value="ECO:0007669"/>
    <property type="project" value="UniProtKB-KW"/>
</dbReference>
<evidence type="ECO:0000256" key="2">
    <source>
        <dbReference type="ARBA" id="ARBA00022540"/>
    </source>
</evidence>
<evidence type="ECO:0008006" key="9">
    <source>
        <dbReference type="Google" id="ProtNLM"/>
    </source>
</evidence>
<evidence type="ECO:0000256" key="6">
    <source>
        <dbReference type="RuleBase" id="RU004374"/>
    </source>
</evidence>
<dbReference type="PANTHER" id="PTHR11960">
    <property type="entry name" value="EUKARYOTIC TRANSLATION INITIATION FACTOR 4E RELATED"/>
    <property type="match status" value="1"/>
</dbReference>
<dbReference type="InterPro" id="IPR001040">
    <property type="entry name" value="TIF_eIF_4E"/>
</dbReference>
<evidence type="ECO:0000256" key="4">
    <source>
        <dbReference type="ARBA" id="ARBA00022884"/>
    </source>
</evidence>
<gene>
    <name evidence="7" type="ORF">SNE40_013916</name>
</gene>
<evidence type="ECO:0000313" key="7">
    <source>
        <dbReference type="EMBL" id="KAK6175455.1"/>
    </source>
</evidence>
<keyword evidence="5 6" id="KW-0648">Protein biosynthesis</keyword>
<dbReference type="GO" id="GO:0000340">
    <property type="term" value="F:RNA 7-methylguanosine cap binding"/>
    <property type="evidence" value="ECO:0007669"/>
    <property type="project" value="TreeGrafter"/>
</dbReference>